<evidence type="ECO:0000313" key="2">
    <source>
        <dbReference type="Proteomes" id="UP000032233"/>
    </source>
</evidence>
<dbReference type="EMBL" id="AZAC01000010">
    <property type="protein sequence ID" value="KIX14675.1"/>
    <property type="molecule type" value="Genomic_DNA"/>
</dbReference>
<protein>
    <submittedName>
        <fullName evidence="1">Uncharacterized protein</fullName>
    </submittedName>
</protein>
<dbReference type="Proteomes" id="UP000032233">
    <property type="component" value="Unassembled WGS sequence"/>
</dbReference>
<organism evidence="1 2">
    <name type="scientific">Dethiosulfatarculus sandiegensis</name>
    <dbReference type="NCBI Taxonomy" id="1429043"/>
    <lineage>
        <taxon>Bacteria</taxon>
        <taxon>Pseudomonadati</taxon>
        <taxon>Thermodesulfobacteriota</taxon>
        <taxon>Desulfarculia</taxon>
        <taxon>Desulfarculales</taxon>
        <taxon>Desulfarculaceae</taxon>
        <taxon>Dethiosulfatarculus</taxon>
    </lineage>
</organism>
<comment type="caution">
    <text evidence="1">The sequence shown here is derived from an EMBL/GenBank/DDBJ whole genome shotgun (WGS) entry which is preliminary data.</text>
</comment>
<keyword evidence="2" id="KW-1185">Reference proteome</keyword>
<proteinExistence type="predicted"/>
<accession>A0A0D2JYP0</accession>
<name>A0A0D2JYP0_9BACT</name>
<dbReference type="AlphaFoldDB" id="A0A0D2JYP0"/>
<sequence>MIKALGRKIEEAQKTRLKDFSFLTGKKQKHTKLLCLLIGQVKEAKLINS</sequence>
<reference evidence="1 2" key="1">
    <citation type="submission" date="2013-11" db="EMBL/GenBank/DDBJ databases">
        <title>Metagenomic analysis of a methanogenic consortium involved in long chain n-alkane degradation.</title>
        <authorList>
            <person name="Davidova I.A."/>
            <person name="Callaghan A.V."/>
            <person name="Wawrik B."/>
            <person name="Pruitt S."/>
            <person name="Marks C."/>
            <person name="Duncan K.E."/>
            <person name="Suflita J.M."/>
        </authorList>
    </citation>
    <scope>NUCLEOTIDE SEQUENCE [LARGE SCALE GENOMIC DNA]</scope>
    <source>
        <strain evidence="1 2">SPR</strain>
    </source>
</reference>
<gene>
    <name evidence="1" type="ORF">X474_08490</name>
</gene>
<evidence type="ECO:0000313" key="1">
    <source>
        <dbReference type="EMBL" id="KIX14675.1"/>
    </source>
</evidence>
<dbReference type="InParanoid" id="A0A0D2JYP0"/>